<dbReference type="Pfam" id="PF00994">
    <property type="entry name" value="MoCF_biosynth"/>
    <property type="match status" value="1"/>
</dbReference>
<evidence type="ECO:0000256" key="5">
    <source>
        <dbReference type="ARBA" id="ARBA00047317"/>
    </source>
</evidence>
<dbReference type="GO" id="GO:0061599">
    <property type="term" value="F:molybdopterin molybdotransferase activity"/>
    <property type="evidence" value="ECO:0007669"/>
    <property type="project" value="UniProtKB-UniRule"/>
</dbReference>
<keyword evidence="6" id="KW-0500">Molybdenum</keyword>
<keyword evidence="4 6" id="KW-0501">Molybdenum cofactor biosynthesis</keyword>
<evidence type="ECO:0000313" key="9">
    <source>
        <dbReference type="Proteomes" id="UP000199355"/>
    </source>
</evidence>
<dbReference type="SUPFAM" id="SSF63867">
    <property type="entry name" value="MoeA C-terminal domain-like"/>
    <property type="match status" value="1"/>
</dbReference>
<dbReference type="InterPro" id="IPR038987">
    <property type="entry name" value="MoeA-like"/>
</dbReference>
<dbReference type="InterPro" id="IPR005110">
    <property type="entry name" value="MoeA_linker/N"/>
</dbReference>
<protein>
    <recommendedName>
        <fullName evidence="6">Molybdopterin molybdenumtransferase</fullName>
        <ecNumber evidence="6">2.10.1.1</ecNumber>
    </recommendedName>
</protein>
<dbReference type="InterPro" id="IPR036688">
    <property type="entry name" value="MoeA_C_domain_IV_sf"/>
</dbReference>
<dbReference type="OrthoDB" id="9804758at2"/>
<feature type="domain" description="MoaB/Mog" evidence="7">
    <location>
        <begin position="185"/>
        <end position="328"/>
    </location>
</feature>
<keyword evidence="6 8" id="KW-0808">Transferase</keyword>
<proteinExistence type="inferred from homology"/>
<dbReference type="Proteomes" id="UP000199355">
    <property type="component" value="Unassembled WGS sequence"/>
</dbReference>
<reference evidence="9" key="1">
    <citation type="submission" date="2016-10" db="EMBL/GenBank/DDBJ databases">
        <authorList>
            <person name="Varghese N."/>
            <person name="Submissions S."/>
        </authorList>
    </citation>
    <scope>NUCLEOTIDE SEQUENCE [LARGE SCALE GENOMIC DNA]</scope>
    <source>
        <strain evidence="9">KHC7</strain>
    </source>
</reference>
<dbReference type="PANTHER" id="PTHR10192:SF5">
    <property type="entry name" value="GEPHYRIN"/>
    <property type="match status" value="1"/>
</dbReference>
<comment type="similarity">
    <text evidence="3 6">Belongs to the MoeA family.</text>
</comment>
<dbReference type="RefSeq" id="WP_092153337.1">
    <property type="nucleotide sequence ID" value="NZ_FNBX01000006.1"/>
</dbReference>
<dbReference type="InterPro" id="IPR036135">
    <property type="entry name" value="MoeA_linker/N_sf"/>
</dbReference>
<dbReference type="Gene3D" id="2.170.190.11">
    <property type="entry name" value="Molybdopterin biosynthesis moea protein, domain 3"/>
    <property type="match status" value="1"/>
</dbReference>
<dbReference type="InterPro" id="IPR001453">
    <property type="entry name" value="MoaB/Mog_dom"/>
</dbReference>
<evidence type="ECO:0000256" key="1">
    <source>
        <dbReference type="ARBA" id="ARBA00002901"/>
    </source>
</evidence>
<dbReference type="AlphaFoldDB" id="A0A1G7LIX1"/>
<dbReference type="Pfam" id="PF03453">
    <property type="entry name" value="MoeA_N"/>
    <property type="match status" value="1"/>
</dbReference>
<dbReference type="SMART" id="SM00852">
    <property type="entry name" value="MoCF_biosynth"/>
    <property type="match status" value="1"/>
</dbReference>
<dbReference type="NCBIfam" id="NF045515">
    <property type="entry name" value="Glp_gephyrin"/>
    <property type="match status" value="1"/>
</dbReference>
<organism evidence="8 9">
    <name type="scientific">Desulfovibrio legallii</name>
    <dbReference type="NCBI Taxonomy" id="571438"/>
    <lineage>
        <taxon>Bacteria</taxon>
        <taxon>Pseudomonadati</taxon>
        <taxon>Thermodesulfobacteriota</taxon>
        <taxon>Desulfovibrionia</taxon>
        <taxon>Desulfovibrionales</taxon>
        <taxon>Desulfovibrionaceae</taxon>
        <taxon>Desulfovibrio</taxon>
    </lineage>
</organism>
<dbReference type="EMBL" id="FNBX01000006">
    <property type="protein sequence ID" value="SDF49448.1"/>
    <property type="molecule type" value="Genomic_DNA"/>
</dbReference>
<evidence type="ECO:0000256" key="2">
    <source>
        <dbReference type="ARBA" id="ARBA00005046"/>
    </source>
</evidence>
<dbReference type="CDD" id="cd00887">
    <property type="entry name" value="MoeA"/>
    <property type="match status" value="1"/>
</dbReference>
<dbReference type="InterPro" id="IPR036425">
    <property type="entry name" value="MoaB/Mog-like_dom_sf"/>
</dbReference>
<dbReference type="GO" id="GO:0046872">
    <property type="term" value="F:metal ion binding"/>
    <property type="evidence" value="ECO:0007669"/>
    <property type="project" value="UniProtKB-UniRule"/>
</dbReference>
<accession>A0A1G7LIX1</accession>
<keyword evidence="9" id="KW-1185">Reference proteome</keyword>
<comment type="cofactor">
    <cofactor evidence="6">
        <name>Mg(2+)</name>
        <dbReference type="ChEBI" id="CHEBI:18420"/>
    </cofactor>
</comment>
<keyword evidence="6" id="KW-0479">Metal-binding</keyword>
<dbReference type="EC" id="2.10.1.1" evidence="6"/>
<dbReference type="InterPro" id="IPR005111">
    <property type="entry name" value="MoeA_C_domain_IV"/>
</dbReference>
<evidence type="ECO:0000259" key="7">
    <source>
        <dbReference type="SMART" id="SM00852"/>
    </source>
</evidence>
<comment type="pathway">
    <text evidence="2 6">Cofactor biosynthesis; molybdopterin biosynthesis.</text>
</comment>
<comment type="catalytic activity">
    <reaction evidence="5">
        <text>adenylyl-molybdopterin + molybdate = Mo-molybdopterin + AMP + H(+)</text>
        <dbReference type="Rhea" id="RHEA:35047"/>
        <dbReference type="ChEBI" id="CHEBI:15378"/>
        <dbReference type="ChEBI" id="CHEBI:36264"/>
        <dbReference type="ChEBI" id="CHEBI:62727"/>
        <dbReference type="ChEBI" id="CHEBI:71302"/>
        <dbReference type="ChEBI" id="CHEBI:456215"/>
        <dbReference type="EC" id="2.10.1.1"/>
    </reaction>
</comment>
<dbReference type="Gene3D" id="2.40.340.10">
    <property type="entry name" value="MoeA, C-terminal, domain IV"/>
    <property type="match status" value="1"/>
</dbReference>
<dbReference type="GO" id="GO:0005829">
    <property type="term" value="C:cytosol"/>
    <property type="evidence" value="ECO:0007669"/>
    <property type="project" value="TreeGrafter"/>
</dbReference>
<dbReference type="Gene3D" id="3.90.105.10">
    <property type="entry name" value="Molybdopterin biosynthesis moea protein, domain 2"/>
    <property type="match status" value="1"/>
</dbReference>
<evidence type="ECO:0000256" key="4">
    <source>
        <dbReference type="ARBA" id="ARBA00023150"/>
    </source>
</evidence>
<evidence type="ECO:0000313" key="8">
    <source>
        <dbReference type="EMBL" id="SDF49448.1"/>
    </source>
</evidence>
<comment type="function">
    <text evidence="1 6">Catalyzes the insertion of molybdate into adenylated molybdopterin with the concomitant release of AMP.</text>
</comment>
<dbReference type="Pfam" id="PF03454">
    <property type="entry name" value="MoeA_C"/>
    <property type="match status" value="1"/>
</dbReference>
<dbReference type="Gene3D" id="3.40.980.10">
    <property type="entry name" value="MoaB/Mog-like domain"/>
    <property type="match status" value="1"/>
</dbReference>
<dbReference type="STRING" id="571438.SAMN05192586_10694"/>
<gene>
    <name evidence="8" type="ORF">SAMN05192586_10694</name>
</gene>
<dbReference type="PANTHER" id="PTHR10192">
    <property type="entry name" value="MOLYBDOPTERIN BIOSYNTHESIS PROTEIN"/>
    <property type="match status" value="1"/>
</dbReference>
<name>A0A1G7LIX1_9BACT</name>
<sequence length="426" mass="44120">MKPFLTLQSVESVLEHIRSFPVLEEEAVPLDAALGRRLAGSFAAPEALPGFDRATVDGFAVRARDVFGAQEGSPALVECVADCPMGVVPEVVLQEGQAARILTGGMLPQGADCAVMVEYSRPAGGNLVELTRSQAPGDNVILRDDDAAAGDVLLQAGQRLRPQDLGLLAAFGVSGVGVRRRPRVAVLSTGDEVVPSAETPPPGKVRDVNAHSIAALCREAGADALRAGLVRDDAQALQAAVARLAQEYDVVAVSGGSSAGMRDHTVEIFASLPQASLLVHGAAISPGKPFILARSVMAGRVVALVGLPGHTTSALICARVFLAPLLAHLQGGAVPETPAALPAVLVRSVASAQGRRDYLRVRLRALCGAEQERAAVAGLRPRYAAEPIMGASGLISGMAAADGLLVCPENREGYDAGELVMVELFR</sequence>
<dbReference type="SUPFAM" id="SSF63882">
    <property type="entry name" value="MoeA N-terminal region -like"/>
    <property type="match status" value="1"/>
</dbReference>
<dbReference type="UniPathway" id="UPA00344"/>
<keyword evidence="6" id="KW-0460">Magnesium</keyword>
<evidence type="ECO:0000256" key="6">
    <source>
        <dbReference type="RuleBase" id="RU365090"/>
    </source>
</evidence>
<dbReference type="SUPFAM" id="SSF53218">
    <property type="entry name" value="Molybdenum cofactor biosynthesis proteins"/>
    <property type="match status" value="1"/>
</dbReference>
<dbReference type="GO" id="GO:0006777">
    <property type="term" value="P:Mo-molybdopterin cofactor biosynthetic process"/>
    <property type="evidence" value="ECO:0007669"/>
    <property type="project" value="UniProtKB-UniRule"/>
</dbReference>
<evidence type="ECO:0000256" key="3">
    <source>
        <dbReference type="ARBA" id="ARBA00010763"/>
    </source>
</evidence>